<dbReference type="Proteomes" id="UP000279959">
    <property type="component" value="Chromosome"/>
</dbReference>
<dbReference type="InterPro" id="IPR018763">
    <property type="entry name" value="DUF2334"/>
</dbReference>
<sequence length="245" mass="26625">MKRLLLSIHDVGPRFEEEVDRLVAHVAAHVQPAALAMLVVPDHWGAHPIGGNPCFARRLRQWADAGVTMFAHGWFHKDMATHDDRLSRFKARHMTAGEGEFLGLGAQEAAQRMADSRALIEDIIGRPVAGFIAPAWLYGAPALGALRESGFALAEDHMKVWHAPTGRVLARGPVVTWASRSPARIASSLLAARLLPPLLARTPVARVAVHPGDAHRPALLASIDRTLARLRRTHAPARYGDLLAA</sequence>
<dbReference type="KEGG" id="sami:SAMIE_1035890"/>
<dbReference type="GO" id="GO:0005975">
    <property type="term" value="P:carbohydrate metabolic process"/>
    <property type="evidence" value="ECO:0007669"/>
    <property type="project" value="InterPro"/>
</dbReference>
<evidence type="ECO:0000313" key="2">
    <source>
        <dbReference type="Proteomes" id="UP000279959"/>
    </source>
</evidence>
<protein>
    <submittedName>
        <fullName evidence="1">DUF2334 domain-containing protein</fullName>
    </submittedName>
</protein>
<organism evidence="1 2">
    <name type="scientific">Sphingobium amiense</name>
    <dbReference type="NCBI Taxonomy" id="135719"/>
    <lineage>
        <taxon>Bacteria</taxon>
        <taxon>Pseudomonadati</taxon>
        <taxon>Pseudomonadota</taxon>
        <taxon>Alphaproteobacteria</taxon>
        <taxon>Sphingomonadales</taxon>
        <taxon>Sphingomonadaceae</taxon>
        <taxon>Sphingobium</taxon>
    </lineage>
</organism>
<name>A0A494WA83_9SPHN</name>
<reference evidence="1 2" key="1">
    <citation type="submission" date="2018-05" db="EMBL/GenBank/DDBJ databases">
        <title>Complete Genome Sequence of the Nonylphenol-Degrading Bacterium Sphingobium amiense DSM 16289T.</title>
        <authorList>
            <person name="Ootsuka M."/>
            <person name="Nishizawa T."/>
            <person name="Ohta H."/>
        </authorList>
    </citation>
    <scope>NUCLEOTIDE SEQUENCE [LARGE SCALE GENOMIC DNA]</scope>
    <source>
        <strain evidence="1 2">DSM 16289</strain>
    </source>
</reference>
<keyword evidence="2" id="KW-1185">Reference proteome</keyword>
<gene>
    <name evidence="1" type="ORF">SAMIE_1035890</name>
</gene>
<dbReference type="Pfam" id="PF10096">
    <property type="entry name" value="DUF2334"/>
    <property type="match status" value="1"/>
</dbReference>
<proteinExistence type="predicted"/>
<dbReference type="SUPFAM" id="SSF88713">
    <property type="entry name" value="Glycoside hydrolase/deacetylase"/>
    <property type="match status" value="1"/>
</dbReference>
<dbReference type="EMBL" id="AP018664">
    <property type="protein sequence ID" value="BBE00089.1"/>
    <property type="molecule type" value="Genomic_DNA"/>
</dbReference>
<evidence type="ECO:0000313" key="1">
    <source>
        <dbReference type="EMBL" id="BBE00089.1"/>
    </source>
</evidence>
<dbReference type="InterPro" id="IPR011330">
    <property type="entry name" value="Glyco_hydro/deAcase_b/a-brl"/>
</dbReference>
<accession>A0A494WA83</accession>
<dbReference type="AlphaFoldDB" id="A0A494WA83"/>
<dbReference type="RefSeq" id="WP_066696648.1">
    <property type="nucleotide sequence ID" value="NZ_AP018664.1"/>
</dbReference>
<dbReference type="Gene3D" id="3.20.20.370">
    <property type="entry name" value="Glycoside hydrolase/deacetylase"/>
    <property type="match status" value="1"/>
</dbReference>